<dbReference type="EMBL" id="QYUQ01000002">
    <property type="protein sequence ID" value="RJG03100.1"/>
    <property type="molecule type" value="Genomic_DNA"/>
</dbReference>
<dbReference type="Pfam" id="PF00378">
    <property type="entry name" value="ECH_1"/>
    <property type="match status" value="1"/>
</dbReference>
<organism evidence="1 2">
    <name type="scientific">Noviherbaspirillum sedimenti</name>
    <dbReference type="NCBI Taxonomy" id="2320865"/>
    <lineage>
        <taxon>Bacteria</taxon>
        <taxon>Pseudomonadati</taxon>
        <taxon>Pseudomonadota</taxon>
        <taxon>Betaproteobacteria</taxon>
        <taxon>Burkholderiales</taxon>
        <taxon>Oxalobacteraceae</taxon>
        <taxon>Noviherbaspirillum</taxon>
    </lineage>
</organism>
<sequence>MSKYQTITYERKGRIAYLMFNRPEALNTMNDELERETRAALLEYDLDDEAWVLILHGAGRCFCAGVDVRTHGSFALAADDKAREEGQVAAAKKGVIGAAQHLLGTGGEGWMGRTINYKPVIAAVHGYALGGGAHIAAECDLVVVTEDASFATSETSRGMSGSRTWAKIRTFMPSKVANEMLMTGSRIPGAELYRLGLANRLVPNGEHLQAAEELAQKLLEAPPLAVRDAVRVSRRLWVQHATQLDHEMQLTRLDLTEDFKEAGRAFMEKRKPVFKAR</sequence>
<dbReference type="GO" id="GO:0006635">
    <property type="term" value="P:fatty acid beta-oxidation"/>
    <property type="evidence" value="ECO:0007669"/>
    <property type="project" value="TreeGrafter"/>
</dbReference>
<name>A0A3A3GQ23_9BURK</name>
<evidence type="ECO:0000313" key="1">
    <source>
        <dbReference type="EMBL" id="RJG03100.1"/>
    </source>
</evidence>
<dbReference type="SUPFAM" id="SSF52096">
    <property type="entry name" value="ClpP/crotonase"/>
    <property type="match status" value="1"/>
</dbReference>
<dbReference type="Gene3D" id="3.90.226.10">
    <property type="entry name" value="2-enoyl-CoA Hydratase, Chain A, domain 1"/>
    <property type="match status" value="1"/>
</dbReference>
<dbReference type="PANTHER" id="PTHR11941">
    <property type="entry name" value="ENOYL-COA HYDRATASE-RELATED"/>
    <property type="match status" value="1"/>
</dbReference>
<dbReference type="PANTHER" id="PTHR11941:SF54">
    <property type="entry name" value="ENOYL-COA HYDRATASE, MITOCHONDRIAL"/>
    <property type="match status" value="1"/>
</dbReference>
<proteinExistence type="predicted"/>
<dbReference type="OrthoDB" id="9807606at2"/>
<gene>
    <name evidence="1" type="ORF">D3878_17185</name>
</gene>
<protein>
    <submittedName>
        <fullName evidence="1">Enoyl-CoA hydratase/isomerase family protein</fullName>
    </submittedName>
</protein>
<dbReference type="InterPro" id="IPR001753">
    <property type="entry name" value="Enoyl-CoA_hydra/iso"/>
</dbReference>
<keyword evidence="2" id="KW-1185">Reference proteome</keyword>
<reference evidence="2" key="1">
    <citation type="submission" date="2018-09" db="EMBL/GenBank/DDBJ databases">
        <authorList>
            <person name="Zhu H."/>
        </authorList>
    </citation>
    <scope>NUCLEOTIDE SEQUENCE [LARGE SCALE GENOMIC DNA]</scope>
    <source>
        <strain evidence="2">K1S02-23</strain>
    </source>
</reference>
<dbReference type="GO" id="GO:0016853">
    <property type="term" value="F:isomerase activity"/>
    <property type="evidence" value="ECO:0007669"/>
    <property type="project" value="UniProtKB-KW"/>
</dbReference>
<evidence type="ECO:0000313" key="2">
    <source>
        <dbReference type="Proteomes" id="UP000266327"/>
    </source>
</evidence>
<dbReference type="RefSeq" id="WP_119786599.1">
    <property type="nucleotide sequence ID" value="NZ_QYUQ01000002.1"/>
</dbReference>
<dbReference type="Proteomes" id="UP000266327">
    <property type="component" value="Unassembled WGS sequence"/>
</dbReference>
<keyword evidence="1" id="KW-0413">Isomerase</keyword>
<comment type="caution">
    <text evidence="1">The sequence shown here is derived from an EMBL/GenBank/DDBJ whole genome shotgun (WGS) entry which is preliminary data.</text>
</comment>
<accession>A0A3A3GQ23</accession>
<dbReference type="AlphaFoldDB" id="A0A3A3GQ23"/>
<dbReference type="CDD" id="cd06558">
    <property type="entry name" value="crotonase-like"/>
    <property type="match status" value="1"/>
</dbReference>
<dbReference type="InterPro" id="IPR029045">
    <property type="entry name" value="ClpP/crotonase-like_dom_sf"/>
</dbReference>